<gene>
    <name evidence="1" type="ORF">MEUPH1_LOCUS14088</name>
</gene>
<sequence length="144" mass="16914">MEAIVSYTEGADNYTFYQVAKRMRQIRKLVLPPTFYYNNKHFTMSFQKRFYQGPLIVDGSFVGVLFSNKHYIDSITNELQNITISGCDETFKTVPKTLDDDCYKLFMFQVIHRNVSFPVVYAIFTGKTEEIYVGLFKYVCFMVH</sequence>
<dbReference type="EMBL" id="CARXXK010000002">
    <property type="protein sequence ID" value="CAI6358585.1"/>
    <property type="molecule type" value="Genomic_DNA"/>
</dbReference>
<reference evidence="1 2" key="1">
    <citation type="submission" date="2023-01" db="EMBL/GenBank/DDBJ databases">
        <authorList>
            <person name="Whitehead M."/>
        </authorList>
    </citation>
    <scope>NUCLEOTIDE SEQUENCE [LARGE SCALE GENOMIC DNA]</scope>
</reference>
<protein>
    <recommendedName>
        <fullName evidence="3">MULE transposase domain-containing protein</fullName>
    </recommendedName>
</protein>
<name>A0AAV0WRP8_9HEMI</name>
<keyword evidence="2" id="KW-1185">Reference proteome</keyword>
<evidence type="ECO:0000313" key="1">
    <source>
        <dbReference type="EMBL" id="CAI6358585.1"/>
    </source>
</evidence>
<comment type="caution">
    <text evidence="1">The sequence shown here is derived from an EMBL/GenBank/DDBJ whole genome shotgun (WGS) entry which is preliminary data.</text>
</comment>
<evidence type="ECO:0000313" key="2">
    <source>
        <dbReference type="Proteomes" id="UP001160148"/>
    </source>
</evidence>
<proteinExistence type="predicted"/>
<evidence type="ECO:0008006" key="3">
    <source>
        <dbReference type="Google" id="ProtNLM"/>
    </source>
</evidence>
<accession>A0AAV0WRP8</accession>
<dbReference type="Proteomes" id="UP001160148">
    <property type="component" value="Unassembled WGS sequence"/>
</dbReference>
<organism evidence="1 2">
    <name type="scientific">Macrosiphum euphorbiae</name>
    <name type="common">potato aphid</name>
    <dbReference type="NCBI Taxonomy" id="13131"/>
    <lineage>
        <taxon>Eukaryota</taxon>
        <taxon>Metazoa</taxon>
        <taxon>Ecdysozoa</taxon>
        <taxon>Arthropoda</taxon>
        <taxon>Hexapoda</taxon>
        <taxon>Insecta</taxon>
        <taxon>Pterygota</taxon>
        <taxon>Neoptera</taxon>
        <taxon>Paraneoptera</taxon>
        <taxon>Hemiptera</taxon>
        <taxon>Sternorrhyncha</taxon>
        <taxon>Aphidomorpha</taxon>
        <taxon>Aphidoidea</taxon>
        <taxon>Aphididae</taxon>
        <taxon>Macrosiphini</taxon>
        <taxon>Macrosiphum</taxon>
    </lineage>
</organism>
<dbReference type="AlphaFoldDB" id="A0AAV0WRP8"/>